<reference evidence="10 11" key="1">
    <citation type="journal article" date="2024" name="Nat. Commun.">
        <title>Phylogenomics reveals the evolutionary origins of lichenization in chlorophyte algae.</title>
        <authorList>
            <person name="Puginier C."/>
            <person name="Libourel C."/>
            <person name="Otte J."/>
            <person name="Skaloud P."/>
            <person name="Haon M."/>
            <person name="Grisel S."/>
            <person name="Petersen M."/>
            <person name="Berrin J.G."/>
            <person name="Delaux P.M."/>
            <person name="Dal Grande F."/>
            <person name="Keller J."/>
        </authorList>
    </citation>
    <scope>NUCLEOTIDE SEQUENCE [LARGE SCALE GENOMIC DNA]</scope>
    <source>
        <strain evidence="10 11">SAG 216-7</strain>
    </source>
</reference>
<feature type="region of interest" description="Disordered" evidence="7">
    <location>
        <begin position="996"/>
        <end position="1017"/>
    </location>
</feature>
<keyword evidence="6" id="KW-0624">Polysaccharide degradation</keyword>
<keyword evidence="11" id="KW-1185">Reference proteome</keyword>
<evidence type="ECO:0000256" key="8">
    <source>
        <dbReference type="SAM" id="Phobius"/>
    </source>
</evidence>
<evidence type="ECO:0000259" key="9">
    <source>
        <dbReference type="Pfam" id="PF00150"/>
    </source>
</evidence>
<evidence type="ECO:0000313" key="10">
    <source>
        <dbReference type="EMBL" id="KAK9903436.1"/>
    </source>
</evidence>
<dbReference type="SUPFAM" id="SSF51445">
    <property type="entry name" value="(Trans)glycosidases"/>
    <property type="match status" value="2"/>
</dbReference>
<sequence>MKGIGWYGFNAGLTAPGNLSKGYDSMSQDFPTIVWRLKELGFNSIRLPFSFRHFQDSPAEYTKNCTSASNYAIRSSMVPRILPKLKLSHFGLPNDDPPSVPGSICNIAMPSQSTRARYLWVVQYLIYQGFYVSLDFHSIGVHETLVTGDTPFSGADDYTLYDMDGWVGLWVDLVKDVLAQTPEAKGRLLIDLINEPDGYTLTWEGRDGYPSMSMIYLHAMDALWPICPDCLFLVEGTGQTGIGATWGNGFTIDPKQLAKDPKSSSARGFFEAVSSKPYINQIVLAPHLYCPKVSGQKDFYKPSLGQYEVYNYTFGYLTAPPGFCSKGACHVYAAVNDEFGSTFDSIMEAQCFQGIVDWMNVAATSKKYPHAPMTSWFYWAYNPDSGGTGGIVDVDNWRDINWQPINALTGGTLQFATGLGLKPWYLKDFKPSTLPGLVPGTPLNIVRLALLGGVSGLLLTTSNGVIYHGDGNVVKLRGIGWFGFNSAFSYPEGLWMGKDSVTQDFATNVWRMKQLGFNAIRLPFRFTDFELNIKYTMVPDTFPNLPRSSLALPAEDPPAVPGSICSAQFLDTLPVYDRYLMVVKFYIDEGFYVNLDYHTTDPDYRLKDFNSFISNWTTLVTRVLTEIPEAKGRIVLDMINEPDGHKMTWEGDGNIGSLADYYISLMDALWPICPDCLFLGEGTGASMLGANYGDGYITDYAAVHNGGASDASGFFNRLVKKPYVSQFMAAPHIYCGEVTGQNYGTSGTTLYSRLTLSFGHLTLGGFCPSDGSGCHVFGAVVDEFGSMFNSNEEQTCFRSIVAYMNNEMEAADGLHAMVENWFYWSWQPDSFGTGGILADDYRQLQWFKVNALTGGTSYMSTGLGLRPWYLADYSPLTELGSTTPAPAAAPSNSPFPDFTPAGPLTQCANGTVTYFGNCTDGEAVGSGQLYYAGTASEVASASAKDAIIIKTVVPVGSVFLVAALVAIAAFTGCFGAKAAAAKAAGKGAAATGKYASKSGAYASGGPIPLSVTASAGR</sequence>
<evidence type="ECO:0000256" key="6">
    <source>
        <dbReference type="ARBA" id="ARBA00023326"/>
    </source>
</evidence>
<comment type="caution">
    <text evidence="10">The sequence shown here is derived from an EMBL/GenBank/DDBJ whole genome shotgun (WGS) entry which is preliminary data.</text>
</comment>
<keyword evidence="2" id="KW-0378">Hydrolase</keyword>
<evidence type="ECO:0000313" key="11">
    <source>
        <dbReference type="Proteomes" id="UP001491310"/>
    </source>
</evidence>
<dbReference type="Pfam" id="PF00150">
    <property type="entry name" value="Cellulase"/>
    <property type="match status" value="1"/>
</dbReference>
<dbReference type="InterPro" id="IPR001547">
    <property type="entry name" value="Glyco_hydro_5"/>
</dbReference>
<dbReference type="InterPro" id="IPR017853">
    <property type="entry name" value="GH"/>
</dbReference>
<dbReference type="Gene3D" id="3.20.20.80">
    <property type="entry name" value="Glycosidases"/>
    <property type="match status" value="2"/>
</dbReference>
<evidence type="ECO:0000256" key="7">
    <source>
        <dbReference type="SAM" id="MobiDB-lite"/>
    </source>
</evidence>
<dbReference type="Proteomes" id="UP001491310">
    <property type="component" value="Unassembled WGS sequence"/>
</dbReference>
<keyword evidence="4" id="KW-0119">Carbohydrate metabolism</keyword>
<accession>A0ABR2YE55</accession>
<evidence type="ECO:0000256" key="1">
    <source>
        <dbReference type="ARBA" id="ARBA00005641"/>
    </source>
</evidence>
<protein>
    <recommendedName>
        <fullName evidence="9">Glycoside hydrolase family 5 domain-containing protein</fullName>
    </recommendedName>
</protein>
<proteinExistence type="inferred from homology"/>
<comment type="similarity">
    <text evidence="1">Belongs to the glycosyl hydrolase 5 (cellulase A) family.</text>
</comment>
<evidence type="ECO:0000256" key="4">
    <source>
        <dbReference type="ARBA" id="ARBA00023277"/>
    </source>
</evidence>
<feature type="transmembrane region" description="Helical" evidence="8">
    <location>
        <begin position="952"/>
        <end position="976"/>
    </location>
</feature>
<keyword evidence="3" id="KW-0136">Cellulose degradation</keyword>
<dbReference type="PANTHER" id="PTHR35923:SF2">
    <property type="entry name" value="ENDOGLUCANASE"/>
    <property type="match status" value="1"/>
</dbReference>
<organism evidence="10 11">
    <name type="scientific">Coccomyxa subellipsoidea</name>
    <dbReference type="NCBI Taxonomy" id="248742"/>
    <lineage>
        <taxon>Eukaryota</taxon>
        <taxon>Viridiplantae</taxon>
        <taxon>Chlorophyta</taxon>
        <taxon>core chlorophytes</taxon>
        <taxon>Trebouxiophyceae</taxon>
        <taxon>Trebouxiophyceae incertae sedis</taxon>
        <taxon>Coccomyxaceae</taxon>
        <taxon>Coccomyxa</taxon>
    </lineage>
</organism>
<feature type="domain" description="Glycoside hydrolase family 5" evidence="9">
    <location>
        <begin position="479"/>
        <end position="828"/>
    </location>
</feature>
<dbReference type="PANTHER" id="PTHR35923">
    <property type="entry name" value="MAJOR EXTRACELLULAR ENDOGLUCANASE"/>
    <property type="match status" value="1"/>
</dbReference>
<evidence type="ECO:0000256" key="3">
    <source>
        <dbReference type="ARBA" id="ARBA00023001"/>
    </source>
</evidence>
<evidence type="ECO:0000256" key="2">
    <source>
        <dbReference type="ARBA" id="ARBA00022801"/>
    </source>
</evidence>
<keyword evidence="8" id="KW-0472">Membrane</keyword>
<dbReference type="EMBL" id="JALJOT010000014">
    <property type="protein sequence ID" value="KAK9903436.1"/>
    <property type="molecule type" value="Genomic_DNA"/>
</dbReference>
<keyword evidence="8" id="KW-0812">Transmembrane</keyword>
<name>A0ABR2YE55_9CHLO</name>
<keyword evidence="5" id="KW-0326">Glycosidase</keyword>
<evidence type="ECO:0000256" key="5">
    <source>
        <dbReference type="ARBA" id="ARBA00023295"/>
    </source>
</evidence>
<keyword evidence="8" id="KW-1133">Transmembrane helix</keyword>
<gene>
    <name evidence="10" type="ORF">WJX75_005602</name>
</gene>